<dbReference type="PROSITE" id="PS50048">
    <property type="entry name" value="ZN2_CY6_FUNGAL_2"/>
    <property type="match status" value="1"/>
</dbReference>
<dbReference type="CDD" id="cd20512">
    <property type="entry name" value="CYCLIN_CLBs_yeast_rpt2"/>
    <property type="match status" value="1"/>
</dbReference>
<feature type="region of interest" description="Disordered" evidence="10">
    <location>
        <begin position="643"/>
        <end position="672"/>
    </location>
</feature>
<dbReference type="GO" id="GO:0006351">
    <property type="term" value="P:DNA-templated transcription"/>
    <property type="evidence" value="ECO:0007669"/>
    <property type="project" value="InterPro"/>
</dbReference>
<dbReference type="PROSITE" id="PS00463">
    <property type="entry name" value="ZN2_CY6_FUNGAL_1"/>
    <property type="match status" value="1"/>
</dbReference>
<feature type="region of interest" description="Disordered" evidence="10">
    <location>
        <begin position="1217"/>
        <end position="1309"/>
    </location>
</feature>
<evidence type="ECO:0000256" key="8">
    <source>
        <dbReference type="ARBA" id="ARBA00023306"/>
    </source>
</evidence>
<protein>
    <recommendedName>
        <fullName evidence="11">Zn(2)-C6 fungal-type domain-containing protein</fullName>
    </recommendedName>
</protein>
<evidence type="ECO:0000256" key="6">
    <source>
        <dbReference type="ARBA" id="ARBA00023163"/>
    </source>
</evidence>
<dbReference type="Pfam" id="PF04082">
    <property type="entry name" value="Fungal_trans"/>
    <property type="match status" value="1"/>
</dbReference>
<dbReference type="SMART" id="SM00906">
    <property type="entry name" value="Fungal_trans"/>
    <property type="match status" value="1"/>
</dbReference>
<evidence type="ECO:0000256" key="4">
    <source>
        <dbReference type="ARBA" id="ARBA00023015"/>
    </source>
</evidence>
<dbReference type="CDD" id="cd00067">
    <property type="entry name" value="GAL4"/>
    <property type="match status" value="1"/>
</dbReference>
<reference evidence="12 13" key="1">
    <citation type="journal article" date="2016" name="Sci. Rep.">
        <title>Peltaster fructicola genome reveals evolution from an invasive phytopathogen to an ectophytic parasite.</title>
        <authorList>
            <person name="Xu C."/>
            <person name="Chen H."/>
            <person name="Gleason M.L."/>
            <person name="Xu J.R."/>
            <person name="Liu H."/>
            <person name="Zhang R."/>
            <person name="Sun G."/>
        </authorList>
    </citation>
    <scope>NUCLEOTIDE SEQUENCE [LARGE SCALE GENOMIC DNA]</scope>
    <source>
        <strain evidence="12 13">LNHT1506</strain>
    </source>
</reference>
<dbReference type="CDD" id="cd12148">
    <property type="entry name" value="fungal_TF_MHR"/>
    <property type="match status" value="1"/>
</dbReference>
<dbReference type="PROSITE" id="PS00292">
    <property type="entry name" value="CYCLINS"/>
    <property type="match status" value="1"/>
</dbReference>
<dbReference type="InterPro" id="IPR013763">
    <property type="entry name" value="Cyclin-like_dom"/>
</dbReference>
<evidence type="ECO:0000313" key="12">
    <source>
        <dbReference type="EMBL" id="QIX02364.1"/>
    </source>
</evidence>
<dbReference type="Pfam" id="PF00172">
    <property type="entry name" value="Zn_clus"/>
    <property type="match status" value="1"/>
</dbReference>
<feature type="region of interest" description="Disordered" evidence="10">
    <location>
        <begin position="1"/>
        <end position="63"/>
    </location>
</feature>
<keyword evidence="8" id="KW-0131">Cell cycle</keyword>
<dbReference type="GO" id="GO:0005634">
    <property type="term" value="C:nucleus"/>
    <property type="evidence" value="ECO:0007669"/>
    <property type="project" value="UniProtKB-SubCell"/>
</dbReference>
<dbReference type="GO" id="GO:0003677">
    <property type="term" value="F:DNA binding"/>
    <property type="evidence" value="ECO:0007669"/>
    <property type="project" value="InterPro"/>
</dbReference>
<keyword evidence="5 9" id="KW-0195">Cyclin</keyword>
<evidence type="ECO:0000256" key="7">
    <source>
        <dbReference type="ARBA" id="ARBA00023242"/>
    </source>
</evidence>
<feature type="compositionally biased region" description="Low complexity" evidence="10">
    <location>
        <begin position="1264"/>
        <end position="1281"/>
    </location>
</feature>
<keyword evidence="7" id="KW-0539">Nucleus</keyword>
<dbReference type="InterPro" id="IPR004367">
    <property type="entry name" value="Cyclin_C-dom"/>
</dbReference>
<dbReference type="GO" id="GO:0008270">
    <property type="term" value="F:zinc ion binding"/>
    <property type="evidence" value="ECO:0007669"/>
    <property type="project" value="InterPro"/>
</dbReference>
<dbReference type="InterPro" id="IPR036864">
    <property type="entry name" value="Zn2-C6_fun-type_DNA-bd_sf"/>
</dbReference>
<keyword evidence="13" id="KW-1185">Reference proteome</keyword>
<dbReference type="InterPro" id="IPR050815">
    <property type="entry name" value="TF_fung"/>
</dbReference>
<comment type="similarity">
    <text evidence="9">Belongs to the cyclin family.</text>
</comment>
<proteinExistence type="inferred from homology"/>
<keyword evidence="2" id="KW-0132">Cell division</keyword>
<feature type="domain" description="Zn(2)-C6 fungal-type" evidence="11">
    <location>
        <begin position="583"/>
        <end position="613"/>
    </location>
</feature>
<dbReference type="OrthoDB" id="5600212at2759"/>
<dbReference type="FunFam" id="1.10.472.10:FF:000001">
    <property type="entry name" value="G2/mitotic-specific cyclin"/>
    <property type="match status" value="1"/>
</dbReference>
<dbReference type="InterPro" id="IPR006671">
    <property type="entry name" value="Cyclin_N"/>
</dbReference>
<dbReference type="SUPFAM" id="SSF57701">
    <property type="entry name" value="Zn2/Cys6 DNA-binding domain"/>
    <property type="match status" value="1"/>
</dbReference>
<evidence type="ECO:0000256" key="3">
    <source>
        <dbReference type="ARBA" id="ARBA00022723"/>
    </source>
</evidence>
<dbReference type="InterPro" id="IPR001138">
    <property type="entry name" value="Zn2Cys6_DnaBD"/>
</dbReference>
<dbReference type="InterPro" id="IPR048258">
    <property type="entry name" value="Cyclins_cyclin-box"/>
</dbReference>
<dbReference type="SMART" id="SM00385">
    <property type="entry name" value="CYCLIN"/>
    <property type="match status" value="2"/>
</dbReference>
<feature type="compositionally biased region" description="Polar residues" evidence="10">
    <location>
        <begin position="1237"/>
        <end position="1263"/>
    </location>
</feature>
<evidence type="ECO:0000256" key="1">
    <source>
        <dbReference type="ARBA" id="ARBA00004123"/>
    </source>
</evidence>
<evidence type="ECO:0000256" key="2">
    <source>
        <dbReference type="ARBA" id="ARBA00022618"/>
    </source>
</evidence>
<keyword evidence="3" id="KW-0479">Metal-binding</keyword>
<gene>
    <name evidence="12" type="ORF">AMS68_007881</name>
</gene>
<comment type="subcellular location">
    <subcellularLocation>
        <location evidence="1">Nucleus</location>
    </subcellularLocation>
</comment>
<dbReference type="PANTHER" id="PTHR47338">
    <property type="entry name" value="ZN(II)2CYS6 TRANSCRIPTION FACTOR (EUROFUNG)-RELATED"/>
    <property type="match status" value="1"/>
</dbReference>
<keyword evidence="4" id="KW-0805">Transcription regulation</keyword>
<organism evidence="12 13">
    <name type="scientific">Peltaster fructicola</name>
    <dbReference type="NCBI Taxonomy" id="286661"/>
    <lineage>
        <taxon>Eukaryota</taxon>
        <taxon>Fungi</taxon>
        <taxon>Dikarya</taxon>
        <taxon>Ascomycota</taxon>
        <taxon>Pezizomycotina</taxon>
        <taxon>Dothideomycetes</taxon>
        <taxon>Dothideomycetes incertae sedis</taxon>
        <taxon>Peltaster</taxon>
    </lineage>
</organism>
<keyword evidence="6" id="KW-0804">Transcription</keyword>
<evidence type="ECO:0000256" key="9">
    <source>
        <dbReference type="RuleBase" id="RU000383"/>
    </source>
</evidence>
<evidence type="ECO:0000256" key="5">
    <source>
        <dbReference type="ARBA" id="ARBA00023127"/>
    </source>
</evidence>
<dbReference type="EMBL" id="CP051143">
    <property type="protein sequence ID" value="QIX02364.1"/>
    <property type="molecule type" value="Genomic_DNA"/>
</dbReference>
<dbReference type="CDD" id="cd20568">
    <property type="entry name" value="CYCLIN_CLBs_yeast_rpt1"/>
    <property type="match status" value="1"/>
</dbReference>
<feature type="compositionally biased region" description="Low complexity" evidence="10">
    <location>
        <begin position="1226"/>
        <end position="1236"/>
    </location>
</feature>
<evidence type="ECO:0000256" key="10">
    <source>
        <dbReference type="SAM" id="MobiDB-lite"/>
    </source>
</evidence>
<dbReference type="InterPro" id="IPR036915">
    <property type="entry name" value="Cyclin-like_sf"/>
</dbReference>
<dbReference type="SUPFAM" id="SSF47954">
    <property type="entry name" value="Cyclin-like"/>
    <property type="match status" value="2"/>
</dbReference>
<dbReference type="Gene3D" id="4.10.240.10">
    <property type="entry name" value="Zn(2)-C6 fungal-type DNA-binding domain"/>
    <property type="match status" value="1"/>
</dbReference>
<feature type="compositionally biased region" description="Low complexity" evidence="10">
    <location>
        <begin position="103"/>
        <end position="116"/>
    </location>
</feature>
<accession>A0A6H0Y5R8</accession>
<dbReference type="InterPro" id="IPR007219">
    <property type="entry name" value="XnlR_reg_dom"/>
</dbReference>
<feature type="compositionally biased region" description="Basic and acidic residues" evidence="10">
    <location>
        <begin position="555"/>
        <end position="575"/>
    </location>
</feature>
<dbReference type="GO" id="GO:0000981">
    <property type="term" value="F:DNA-binding transcription factor activity, RNA polymerase II-specific"/>
    <property type="evidence" value="ECO:0007669"/>
    <property type="project" value="InterPro"/>
</dbReference>
<dbReference type="GO" id="GO:0051301">
    <property type="term" value="P:cell division"/>
    <property type="evidence" value="ECO:0007669"/>
    <property type="project" value="UniProtKB-KW"/>
</dbReference>
<feature type="compositionally biased region" description="Polar residues" evidence="10">
    <location>
        <begin position="1282"/>
        <end position="1309"/>
    </location>
</feature>
<dbReference type="SMART" id="SM00066">
    <property type="entry name" value="GAL4"/>
    <property type="match status" value="1"/>
</dbReference>
<dbReference type="Pfam" id="PF00134">
    <property type="entry name" value="Cyclin_N"/>
    <property type="match status" value="1"/>
</dbReference>
<sequence>MAPPRVTARRGITDENAENNLASTRVTRAKAAALDTTGDPSKKALAVKRATSTTTANTLGPRKRAALGDLSNVAKNENVEAAEGKKIGLKPTLSKATKPAGIVKQQAARTTTTKTVLGQKSLNGSSELKRPASGSGIGGPVVKKRNTSASKPASLAEDNEENIAPPKNGVTALNKNSKFKSTTAPVDIYVESDVDEDYKTLEELSKEAKDLDAEDLDDPLMVAEYVHEIFDYMKQLEIATMPNPDYMVDQLELEWKMRGILVDWLLEVHTRFRLLPETLFLAVNIIDRFLSIKVVQLDRLQLVGVTAMFIASKYEEVLSPHVQNFKHVADDGFTESEILTAERYLLSSLNYDLSYPNPMNFLRRISKADNYDIQTRTLGKYLLEIGCLDHRFLQYPPSRVAAAAMYLSRLALDKGEWDATLAHYAGYTEHDIQPVFKLMVDYLHGPVVHEAFFRKYASKKFMKASILLRQWAKKWAPVYLDCGSDTASSVAGSTWFHQAGHAHRCRRIIHFGVGVSYSIRELSVSSARLTSARMPARENPDEDSFDFNDLTRQGSNDKQDDQTEARRGSQEDTNEVPKPKRIACVLCRKRKLKCDSKRPSCSTCVRLQHDCSYDEVRKKSGPKRGYVKALEARLAQVETLLKTQDDTPTDSRPSIGRKESERSNGVDMTGPGFHPNIAMRSVMGDANTMLDETLSMPANESFPWEMIGLGLDEPLPAQDVIDDLNQAYFDKIHPSVPMLHRPRYYAAMNLAPHMRPPIALRYAMWALAAAALDKYESLQEHFYNRARKYLQQDEMRGHGENMITVAHAQAWILVATFEFKMMFFPRAWMSAGRASRLCLMMGLHRIDGFGLDVKQCLPPPKDNTDREERRRTFWMAFCVDRYSSIGTGWPMVMEEKDISTNLPSDEESFELNKQSKSMRLDEALEPAGVPHLTAFSGVVLVACLFGRNLTHLHRPGPDDNDDDLNGGFWRRHRAMENILLGTALGLPDTLRLPNGVNNPNIVFTNMSIHTSAICLHQAAIFKADRNRMPARISAESKMRCISAAAEIATIMRTISHIDLSTLNPFISFCLYVASRVFVQYLKSRPKDAQVRASLQFLLSAMHAIKRKNPLTESFLVQLDVDLEGAGLENTSALRASLPPFQPNREMPGCPYSQLADGTNGRQHAFAYGDQGVAVYNNPNSTGAGVVPSQPTNNDTFAYNADDMADLSTYASSAQIHLPNRQRTPGSLHSSTYHSSSNDNYNVYQNSSSVQEMDTSPDTSGRGQNTPSSSSLHNISSHTSNTGYSPPTDQNVHSQHNVNIDGSQNPFDINNTTFSSFDMNSFPATASHQQEPGYILPAEWGSTGLTPGATTGMTPGSELLNMGITEAEWQQMMDGFTNSAGADNWSATMTMEHSEQMEALLASRR</sequence>
<feature type="region of interest" description="Disordered" evidence="10">
    <location>
        <begin position="96"/>
        <end position="174"/>
    </location>
</feature>
<evidence type="ECO:0000259" key="11">
    <source>
        <dbReference type="PROSITE" id="PS50048"/>
    </source>
</evidence>
<dbReference type="SMART" id="SM01332">
    <property type="entry name" value="Cyclin_C"/>
    <property type="match status" value="1"/>
</dbReference>
<dbReference type="Proteomes" id="UP000503462">
    <property type="component" value="Chromosome 5"/>
</dbReference>
<name>A0A6H0Y5R8_9PEZI</name>
<evidence type="ECO:0000313" key="13">
    <source>
        <dbReference type="Proteomes" id="UP000503462"/>
    </source>
</evidence>
<feature type="region of interest" description="Disordered" evidence="10">
    <location>
        <begin position="530"/>
        <end position="575"/>
    </location>
</feature>
<dbReference type="Gene3D" id="1.10.472.10">
    <property type="entry name" value="Cyclin-like"/>
    <property type="match status" value="2"/>
</dbReference>
<dbReference type="Pfam" id="PF02984">
    <property type="entry name" value="Cyclin_C"/>
    <property type="match status" value="1"/>
</dbReference>
<dbReference type="PANTHER" id="PTHR47338:SF10">
    <property type="entry name" value="TRANSCRIPTION FACTOR DOMAIN-CONTAINING PROTEIN-RELATED"/>
    <property type="match status" value="1"/>
</dbReference>